<dbReference type="OrthoDB" id="646668at2"/>
<evidence type="ECO:0000313" key="2">
    <source>
        <dbReference type="EMBL" id="RNI29665.1"/>
    </source>
</evidence>
<keyword evidence="3" id="KW-1185">Reference proteome</keyword>
<dbReference type="EMBL" id="RJJE01000009">
    <property type="protein sequence ID" value="RNI29665.1"/>
    <property type="molecule type" value="Genomic_DNA"/>
</dbReference>
<accession>A0A3M9MWY6</accession>
<protein>
    <recommendedName>
        <fullName evidence="4">PKD domain-containing protein</fullName>
    </recommendedName>
</protein>
<dbReference type="AlphaFoldDB" id="A0A3M9MWY6"/>
<feature type="signal peptide" evidence="1">
    <location>
        <begin position="1"/>
        <end position="18"/>
    </location>
</feature>
<organism evidence="2 3">
    <name type="scientific">Rufibacter immobilis</name>
    <dbReference type="NCBI Taxonomy" id="1348778"/>
    <lineage>
        <taxon>Bacteria</taxon>
        <taxon>Pseudomonadati</taxon>
        <taxon>Bacteroidota</taxon>
        <taxon>Cytophagia</taxon>
        <taxon>Cytophagales</taxon>
        <taxon>Hymenobacteraceae</taxon>
        <taxon>Rufibacter</taxon>
    </lineage>
</organism>
<dbReference type="RefSeq" id="WP_123132749.1">
    <property type="nucleotide sequence ID" value="NZ_JBHMAD010000007.1"/>
</dbReference>
<dbReference type="Proteomes" id="UP000271010">
    <property type="component" value="Unassembled WGS sequence"/>
</dbReference>
<reference evidence="2 3" key="1">
    <citation type="submission" date="2018-11" db="EMBL/GenBank/DDBJ databases">
        <title>Rufibacter latericius sp. nov., isolated from water in Baiyang Lake.</title>
        <authorList>
            <person name="Yang Y."/>
        </authorList>
    </citation>
    <scope>NUCLEOTIDE SEQUENCE [LARGE SCALE GENOMIC DNA]</scope>
    <source>
        <strain evidence="2 3">MCC P1</strain>
    </source>
</reference>
<keyword evidence="1" id="KW-0732">Signal</keyword>
<evidence type="ECO:0000256" key="1">
    <source>
        <dbReference type="SAM" id="SignalP"/>
    </source>
</evidence>
<dbReference type="PROSITE" id="PS51257">
    <property type="entry name" value="PROKAR_LIPOPROTEIN"/>
    <property type="match status" value="1"/>
</dbReference>
<feature type="chain" id="PRO_5017989353" description="PKD domain-containing protein" evidence="1">
    <location>
        <begin position="19"/>
        <end position="460"/>
    </location>
</feature>
<evidence type="ECO:0000313" key="3">
    <source>
        <dbReference type="Proteomes" id="UP000271010"/>
    </source>
</evidence>
<name>A0A3M9MWY6_9BACT</name>
<evidence type="ECO:0008006" key="4">
    <source>
        <dbReference type="Google" id="ProtNLM"/>
    </source>
</evidence>
<gene>
    <name evidence="2" type="ORF">EFA69_08900</name>
</gene>
<sequence>MKRIKLLFYLLLVPVLFGTSCQDDDQELGRLLNKSELTYRVEQPKNLDAGGNTVILINETPGTISMWDYGTGRSTKTVDTVRFAFKGEYVIKFSAVSGGGVVEADPITIQVTEDNFSYVNDPLWTYLTGGVGQEKTWILDYGKHGVFDGPLYYYEPLTTWENMQDGTAKLGWAPSYADNSWIIPEADMASTMTFSLKGGPFFSTHKVSEGKDEKGTYAFDAVGHTISTTGGTILRSPSFIANASNWNSNLVVLSLTEKSLQIGVRRTNSEGDYLYVWNYISKEYADNYVPEAPVETGPDEGFDPTFQPGELLNMITGGSFSGRMWKLDAAGNPVDWIAKGKGWTTGHAASRDWGWNNTWDAAVANSWIRFDQFGGLNYTRFQNGQTTTGTFTINEDTNEIVLSGNNTLLQNAGHWMSPSTNTIKVVKAFPTAYQSKGIWFGTSYDATKDEWLAFHYVLGN</sequence>
<proteinExistence type="predicted"/>
<comment type="caution">
    <text evidence="2">The sequence shown here is derived from an EMBL/GenBank/DDBJ whole genome shotgun (WGS) entry which is preliminary data.</text>
</comment>